<dbReference type="Proteomes" id="UP000831921">
    <property type="component" value="Chromosome"/>
</dbReference>
<evidence type="ECO:0000313" key="2">
    <source>
        <dbReference type="EMBL" id="UUR07216.1"/>
    </source>
</evidence>
<protein>
    <submittedName>
        <fullName evidence="2">MBL fold metallo-hydrolase</fullName>
    </submittedName>
</protein>
<keyword evidence="3" id="KW-1185">Reference proteome</keyword>
<dbReference type="EMBL" id="CP097253">
    <property type="protein sequence ID" value="UUR07216.1"/>
    <property type="molecule type" value="Genomic_DNA"/>
</dbReference>
<dbReference type="SMART" id="SM00849">
    <property type="entry name" value="Lactamase_B"/>
    <property type="match status" value="1"/>
</dbReference>
<evidence type="ECO:0000259" key="1">
    <source>
        <dbReference type="SMART" id="SM00849"/>
    </source>
</evidence>
<dbReference type="InterPro" id="IPR024884">
    <property type="entry name" value="NAPE-PLD"/>
</dbReference>
<dbReference type="SUPFAM" id="SSF56281">
    <property type="entry name" value="Metallo-hydrolase/oxidoreductase"/>
    <property type="match status" value="1"/>
</dbReference>
<reference evidence="2 3" key="1">
    <citation type="submission" date="2022-05" db="EMBL/GenBank/DDBJ databases">
        <title>S8-45 Sphingomonas ultraviolaceadurans.</title>
        <authorList>
            <person name="Liu Y."/>
        </authorList>
    </citation>
    <scope>NUCLEOTIDE SEQUENCE [LARGE SCALE GENOMIC DNA]</scope>
    <source>
        <strain evidence="2 3">S8-45</strain>
    </source>
</reference>
<dbReference type="PIRSF" id="PIRSF038896">
    <property type="entry name" value="NAPE-PLD"/>
    <property type="match status" value="1"/>
</dbReference>
<dbReference type="PANTHER" id="PTHR15032">
    <property type="entry name" value="N-ACYL-PHOSPHATIDYLETHANOLAMINE-HYDROLYZING PHOSPHOLIPASE D"/>
    <property type="match status" value="1"/>
</dbReference>
<name>A0ABY5MXY2_9SPHN</name>
<dbReference type="InterPro" id="IPR036866">
    <property type="entry name" value="RibonucZ/Hydroxyglut_hydro"/>
</dbReference>
<sequence>MRNPYYDGPPSDHFDGTRFFNPPGPASDKGLGDVLRWQLRETRARWPRQVPVTAVRPEERVTGLRVTMVGHSTLLIQGSGVSLLTDPVWAPRASPLSFAGPRRVTEPGIRFEDLPPIDAVLLSHNHYDHCDLATLKRLGAAHDPLFITPLGNDTLIRQAAPEARCFAGDWGDGTGLGGDVRVEIVPANHWSSRTTRDRRMALWSGFVLRLGGRTLYFAGDTGYCGGGIFADIRARYGPMDVALIPIGAYAPEWFMAEQHCNPEDAVRIMAALDAQRAIGIHWGTFQLTNEAREEPPERLAAELDRRGIPGERFVAGVPGVSYDF</sequence>
<dbReference type="InterPro" id="IPR001279">
    <property type="entry name" value="Metallo-B-lactamas"/>
</dbReference>
<proteinExistence type="predicted"/>
<dbReference type="Gene3D" id="3.60.15.10">
    <property type="entry name" value="Ribonuclease Z/Hydroxyacylglutathione hydrolase-like"/>
    <property type="match status" value="1"/>
</dbReference>
<gene>
    <name evidence="2" type="ORF">M1K48_09705</name>
</gene>
<accession>A0ABY5MXY2</accession>
<dbReference type="Pfam" id="PF12706">
    <property type="entry name" value="Lactamase_B_2"/>
    <property type="match status" value="1"/>
</dbReference>
<dbReference type="RefSeq" id="WP_249454793.1">
    <property type="nucleotide sequence ID" value="NZ_CP097253.1"/>
</dbReference>
<organism evidence="2 3">
    <name type="scientific">Sphingomonas glaciei</name>
    <dbReference type="NCBI Taxonomy" id="2938948"/>
    <lineage>
        <taxon>Bacteria</taxon>
        <taxon>Pseudomonadati</taxon>
        <taxon>Pseudomonadota</taxon>
        <taxon>Alphaproteobacteria</taxon>
        <taxon>Sphingomonadales</taxon>
        <taxon>Sphingomonadaceae</taxon>
        <taxon>Sphingomonas</taxon>
    </lineage>
</organism>
<dbReference type="PANTHER" id="PTHR15032:SF4">
    <property type="entry name" value="N-ACYL-PHOSPHATIDYLETHANOLAMINE-HYDROLYZING PHOSPHOLIPASE D"/>
    <property type="match status" value="1"/>
</dbReference>
<evidence type="ECO:0000313" key="3">
    <source>
        <dbReference type="Proteomes" id="UP000831921"/>
    </source>
</evidence>
<feature type="domain" description="Metallo-beta-lactamase" evidence="1">
    <location>
        <begin position="70"/>
        <end position="281"/>
    </location>
</feature>